<evidence type="ECO:0000256" key="2">
    <source>
        <dbReference type="SAM" id="Phobius"/>
    </source>
</evidence>
<protein>
    <submittedName>
        <fullName evidence="3">Uncharacterized protein</fullName>
    </submittedName>
</protein>
<proteinExistence type="predicted"/>
<dbReference type="PANTHER" id="PTHR34370:SF1">
    <property type="entry name" value="OS04G0600100 PROTEIN"/>
    <property type="match status" value="1"/>
</dbReference>
<reference evidence="3" key="1">
    <citation type="submission" date="2020-06" db="EMBL/GenBank/DDBJ databases">
        <title>WGS assembly of Ceratodon purpureus strain R40.</title>
        <authorList>
            <person name="Carey S.B."/>
            <person name="Jenkins J."/>
            <person name="Shu S."/>
            <person name="Lovell J.T."/>
            <person name="Sreedasyam A."/>
            <person name="Maumus F."/>
            <person name="Tiley G.P."/>
            <person name="Fernandez-Pozo N."/>
            <person name="Barry K."/>
            <person name="Chen C."/>
            <person name="Wang M."/>
            <person name="Lipzen A."/>
            <person name="Daum C."/>
            <person name="Saski C.A."/>
            <person name="Payton A.C."/>
            <person name="Mcbreen J.C."/>
            <person name="Conrad R.E."/>
            <person name="Kollar L.M."/>
            <person name="Olsson S."/>
            <person name="Huttunen S."/>
            <person name="Landis J.B."/>
            <person name="Wickett N.J."/>
            <person name="Johnson M.G."/>
            <person name="Rensing S.A."/>
            <person name="Grimwood J."/>
            <person name="Schmutz J."/>
            <person name="Mcdaniel S.F."/>
        </authorList>
    </citation>
    <scope>NUCLEOTIDE SEQUENCE</scope>
    <source>
        <strain evidence="3">R40</strain>
    </source>
</reference>
<dbReference type="Proteomes" id="UP000822688">
    <property type="component" value="Chromosome 5"/>
</dbReference>
<evidence type="ECO:0000313" key="4">
    <source>
        <dbReference type="Proteomes" id="UP000822688"/>
    </source>
</evidence>
<keyword evidence="2" id="KW-0812">Transmembrane</keyword>
<keyword evidence="2" id="KW-1133">Transmembrane helix</keyword>
<feature type="region of interest" description="Disordered" evidence="1">
    <location>
        <begin position="106"/>
        <end position="138"/>
    </location>
</feature>
<dbReference type="PANTHER" id="PTHR34370">
    <property type="entry name" value="OS04G0600100 PROTEIN"/>
    <property type="match status" value="1"/>
</dbReference>
<keyword evidence="4" id="KW-1185">Reference proteome</keyword>
<evidence type="ECO:0000313" key="3">
    <source>
        <dbReference type="EMBL" id="KAG0575983.1"/>
    </source>
</evidence>
<dbReference type="AlphaFoldDB" id="A0A8T0HZZ2"/>
<dbReference type="EMBL" id="CM026425">
    <property type="protein sequence ID" value="KAG0575983.1"/>
    <property type="molecule type" value="Genomic_DNA"/>
</dbReference>
<sequence>MLGDTGHSFVQNYLVRGSSLWTARRDVRVNMAMASSSGMMLLVSPSQSVGITRSTALLSRQHRSAHGRSFRVLNLQVRKLGSVNARRELREQGRFCGVAASAGAGGLPLEGPVDGDSELEVSPPGDPSPQEQEEQRKSLTSWWKNWQTNASEMRAQVAKLGLAAVLAYGLFDGVTYTSFFVLAFLGYEKSTGQNPAANLKALLGVVVLMWTGNNVTRPLRVAGAAALAPLIDRFLKKTQKVLKLPNQAFAFMIVVASFASLCFSVVGVLILSRWGK</sequence>
<evidence type="ECO:0000256" key="1">
    <source>
        <dbReference type="SAM" id="MobiDB-lite"/>
    </source>
</evidence>
<name>A0A8T0HZZ2_CERPU</name>
<accession>A0A8T0HZZ2</accession>
<keyword evidence="2" id="KW-0472">Membrane</keyword>
<feature type="transmembrane region" description="Helical" evidence="2">
    <location>
        <begin position="248"/>
        <end position="271"/>
    </location>
</feature>
<feature type="transmembrane region" description="Helical" evidence="2">
    <location>
        <begin position="160"/>
        <end position="185"/>
    </location>
</feature>
<gene>
    <name evidence="3" type="ORF">KC19_5G045800</name>
</gene>
<comment type="caution">
    <text evidence="3">The sequence shown here is derived from an EMBL/GenBank/DDBJ whole genome shotgun (WGS) entry which is preliminary data.</text>
</comment>
<organism evidence="3 4">
    <name type="scientific">Ceratodon purpureus</name>
    <name type="common">Fire moss</name>
    <name type="synonym">Dicranum purpureum</name>
    <dbReference type="NCBI Taxonomy" id="3225"/>
    <lineage>
        <taxon>Eukaryota</taxon>
        <taxon>Viridiplantae</taxon>
        <taxon>Streptophyta</taxon>
        <taxon>Embryophyta</taxon>
        <taxon>Bryophyta</taxon>
        <taxon>Bryophytina</taxon>
        <taxon>Bryopsida</taxon>
        <taxon>Dicranidae</taxon>
        <taxon>Pseudoditrichales</taxon>
        <taxon>Ditrichaceae</taxon>
        <taxon>Ceratodon</taxon>
    </lineage>
</organism>